<evidence type="ECO:0000313" key="3">
    <source>
        <dbReference type="EMBL" id="MCT2589303.1"/>
    </source>
</evidence>
<organism evidence="3 4">
    <name type="scientific">Streptomyces gossypii</name>
    <dbReference type="NCBI Taxonomy" id="2883101"/>
    <lineage>
        <taxon>Bacteria</taxon>
        <taxon>Bacillati</taxon>
        <taxon>Actinomycetota</taxon>
        <taxon>Actinomycetes</taxon>
        <taxon>Kitasatosporales</taxon>
        <taxon>Streptomycetaceae</taxon>
        <taxon>Streptomyces</taxon>
    </lineage>
</organism>
<evidence type="ECO:0000259" key="1">
    <source>
        <dbReference type="Pfam" id="PF00501"/>
    </source>
</evidence>
<sequence length="497" mass="52686">MWLTQLLERNRQCFGARAALADMRGALTWDELALRVEALASRLAAHGVRHGDRVAVLSRDRKEVVETYFALGRIGALFVPLDPGLVSGEIAELAAHAKVAGIIGERDLLEHADQHAAVGGWRLAFEDAVFQGVAGSAESLDSEPHVRTDDPVAILYTSATGGHPKGVVVDHRSVKDISLGWLAATAPPPGTVLVTCGPLFHGTVVLALAHLAAGATLVIPGPRAEDIVSAARTHQATHMWLVPETLQGVVDHLATQPHDTLPASLTEILYGAAPLSVDLYAAAARSIGCGFRQVYGLTEAGGPLVTLGPDEHPDPYGRLPEILPAGRVIPGMSVRVCDAEGKPLPEGHTGEVQIRGDGRMRGYWRDPAATAAASVGGWLRTGDLGYLDGDGRLHLVDRLTEVIIRNGRNIYPAEIERVLRRHAAVVDAAVVPVTDGDEGEVPLALVVLAHGAGVARTEILGHLADAMAEYKIPKDVRIIEELPRGSTGKVQKKLLTA</sequence>
<accession>A0ABT2JN45</accession>
<evidence type="ECO:0000259" key="2">
    <source>
        <dbReference type="Pfam" id="PF13193"/>
    </source>
</evidence>
<dbReference type="InterPro" id="IPR025110">
    <property type="entry name" value="AMP-bd_C"/>
</dbReference>
<dbReference type="EMBL" id="JAJAGO010000002">
    <property type="protein sequence ID" value="MCT2589303.1"/>
    <property type="molecule type" value="Genomic_DNA"/>
</dbReference>
<comment type="caution">
    <text evidence="3">The sequence shown here is derived from an EMBL/GenBank/DDBJ whole genome shotgun (WGS) entry which is preliminary data.</text>
</comment>
<protein>
    <submittedName>
        <fullName evidence="3">AMP-binding protein</fullName>
    </submittedName>
</protein>
<dbReference type="Gene3D" id="3.40.50.12780">
    <property type="entry name" value="N-terminal domain of ligase-like"/>
    <property type="match status" value="1"/>
</dbReference>
<gene>
    <name evidence="3" type="ORF">LHJ74_05035</name>
</gene>
<dbReference type="Proteomes" id="UP001156389">
    <property type="component" value="Unassembled WGS sequence"/>
</dbReference>
<dbReference type="PANTHER" id="PTHR43767:SF1">
    <property type="entry name" value="NONRIBOSOMAL PEPTIDE SYNTHASE PES1 (EUROFUNG)-RELATED"/>
    <property type="match status" value="1"/>
</dbReference>
<name>A0ABT2JN45_9ACTN</name>
<dbReference type="SUPFAM" id="SSF56801">
    <property type="entry name" value="Acetyl-CoA synthetase-like"/>
    <property type="match status" value="1"/>
</dbReference>
<dbReference type="InterPro" id="IPR045851">
    <property type="entry name" value="AMP-bd_C_sf"/>
</dbReference>
<dbReference type="Pfam" id="PF00501">
    <property type="entry name" value="AMP-binding"/>
    <property type="match status" value="1"/>
</dbReference>
<proteinExistence type="predicted"/>
<feature type="domain" description="AMP-dependent synthetase/ligase" evidence="1">
    <location>
        <begin position="8"/>
        <end position="364"/>
    </location>
</feature>
<dbReference type="InterPro" id="IPR050237">
    <property type="entry name" value="ATP-dep_AMP-bd_enzyme"/>
</dbReference>
<dbReference type="InterPro" id="IPR042099">
    <property type="entry name" value="ANL_N_sf"/>
</dbReference>
<dbReference type="Gene3D" id="3.30.300.30">
    <property type="match status" value="1"/>
</dbReference>
<evidence type="ECO:0000313" key="4">
    <source>
        <dbReference type="Proteomes" id="UP001156389"/>
    </source>
</evidence>
<dbReference type="Pfam" id="PF13193">
    <property type="entry name" value="AMP-binding_C"/>
    <property type="match status" value="1"/>
</dbReference>
<keyword evidence="4" id="KW-1185">Reference proteome</keyword>
<reference evidence="3 4" key="1">
    <citation type="submission" date="2021-10" db="EMBL/GenBank/DDBJ databases">
        <title>Streptomyces gossypii sp. nov., isolated from soil collected from cotton field.</title>
        <authorList>
            <person name="Ge X."/>
            <person name="Chen X."/>
            <person name="Liu W."/>
        </authorList>
    </citation>
    <scope>NUCLEOTIDE SEQUENCE [LARGE SCALE GENOMIC DNA]</scope>
    <source>
        <strain evidence="3 4">N2-109</strain>
    </source>
</reference>
<dbReference type="PANTHER" id="PTHR43767">
    <property type="entry name" value="LONG-CHAIN-FATTY-ACID--COA LIGASE"/>
    <property type="match status" value="1"/>
</dbReference>
<dbReference type="RefSeq" id="WP_260216281.1">
    <property type="nucleotide sequence ID" value="NZ_JAJAGO010000002.1"/>
</dbReference>
<dbReference type="InterPro" id="IPR000873">
    <property type="entry name" value="AMP-dep_synth/lig_dom"/>
</dbReference>
<feature type="domain" description="AMP-binding enzyme C-terminal" evidence="2">
    <location>
        <begin position="414"/>
        <end position="489"/>
    </location>
</feature>